<dbReference type="PANTHER" id="PTHR42831">
    <property type="entry name" value="FE-S PROTEIN MATURATION AUXILIARY FACTOR YITW"/>
    <property type="match status" value="1"/>
</dbReference>
<keyword evidence="11" id="KW-1185">Reference proteome</keyword>
<evidence type="ECO:0000256" key="7">
    <source>
        <dbReference type="RuleBase" id="RU004006"/>
    </source>
</evidence>
<keyword evidence="3 6" id="KW-0687">Ribonucleoprotein</keyword>
<comment type="function">
    <text evidence="4">This protein binds specifically to 23S rRNA; its binding is stimulated by other ribosomal proteins, e.g. L4, L17, and L20. It is important during the early stages of 50S assembly. It makes multiple contacts with different domains of the 23S rRNA in the assembled 50S subunit and ribosome.</text>
</comment>
<sequence length="248" mass="26285">MTSIGVLTVHERQARVAAADASAALESVSGLTAVQAVAKLRLGPGRTCEPVARLIDKALARAGRAGLGAEQLVVLGGTAETAEDIVRVRRKAHGKADWISSPTSDVRIELRPAGLHGLPGDVAAEPAPREEAPPAPPAAGPPDIRAVAVRDALYQVIDPDLGVNIVDLGFVRDIQVAAGGDAIITMTLTSAACPLTQVMRDQIRTVLLEESRLVTDFHIEWSWLPAWRPADISEDGRDQLRAIGFTHF</sequence>
<feature type="region of interest" description="Disordered" evidence="8">
    <location>
        <begin position="119"/>
        <end position="142"/>
    </location>
</feature>
<feature type="domain" description="MIP18 family-like" evidence="9">
    <location>
        <begin position="148"/>
        <end position="207"/>
    </location>
</feature>
<name>A0ABT1Q2G6_9ACTN</name>
<evidence type="ECO:0000256" key="1">
    <source>
        <dbReference type="ARBA" id="ARBA00009451"/>
    </source>
</evidence>
<evidence type="ECO:0000256" key="5">
    <source>
        <dbReference type="ARBA" id="ARBA00035480"/>
    </source>
</evidence>
<dbReference type="PANTHER" id="PTHR42831:SF1">
    <property type="entry name" value="FE-S PROTEIN MATURATION AUXILIARY FACTOR YITW"/>
    <property type="match status" value="1"/>
</dbReference>
<dbReference type="InterPro" id="IPR002744">
    <property type="entry name" value="MIP18-like"/>
</dbReference>
<dbReference type="InterPro" id="IPR052339">
    <property type="entry name" value="Fe-S_Maturation_MIP18"/>
</dbReference>
<keyword evidence="7" id="KW-0694">RNA-binding</keyword>
<protein>
    <recommendedName>
        <fullName evidence="5">50S ribosomal protein L22</fullName>
    </recommendedName>
</protein>
<gene>
    <name evidence="10" type="ORF">NGB36_26970</name>
</gene>
<comment type="subunit">
    <text evidence="7">Part of the 50S ribosomal subunit.</text>
</comment>
<dbReference type="Pfam" id="PF01883">
    <property type="entry name" value="FeS_assembly_P"/>
    <property type="match status" value="1"/>
</dbReference>
<comment type="similarity">
    <text evidence="1 6">Belongs to the universal ribosomal protein uL22 family.</text>
</comment>
<dbReference type="Proteomes" id="UP001057702">
    <property type="component" value="Unassembled WGS sequence"/>
</dbReference>
<comment type="caution">
    <text evidence="10">The sequence shown here is derived from an EMBL/GenBank/DDBJ whole genome shotgun (WGS) entry which is preliminary data.</text>
</comment>
<dbReference type="EMBL" id="JANFNG010000030">
    <property type="protein sequence ID" value="MCQ4084117.1"/>
    <property type="molecule type" value="Genomic_DNA"/>
</dbReference>
<dbReference type="InterPro" id="IPR001063">
    <property type="entry name" value="Ribosomal_uL22"/>
</dbReference>
<reference evidence="10" key="1">
    <citation type="submission" date="2022-06" db="EMBL/GenBank/DDBJ databases">
        <title>Draft genome sequence of Streptomyces sp. RB6PN25 isolated from peat swamp forest in Thailand.</title>
        <authorList>
            <person name="Duangmal K."/>
            <person name="Klaysubun C."/>
        </authorList>
    </citation>
    <scope>NUCLEOTIDE SEQUENCE</scope>
    <source>
        <strain evidence="10">RB6PN25</strain>
    </source>
</reference>
<dbReference type="InterPro" id="IPR034904">
    <property type="entry name" value="FSCA_dom_sf"/>
</dbReference>
<evidence type="ECO:0000256" key="4">
    <source>
        <dbReference type="ARBA" id="ARBA00025084"/>
    </source>
</evidence>
<organism evidence="10 11">
    <name type="scientific">Streptomyces humicola</name>
    <dbReference type="NCBI Taxonomy" id="2953240"/>
    <lineage>
        <taxon>Bacteria</taxon>
        <taxon>Bacillati</taxon>
        <taxon>Actinomycetota</taxon>
        <taxon>Actinomycetes</taxon>
        <taxon>Kitasatosporales</taxon>
        <taxon>Streptomycetaceae</taxon>
        <taxon>Streptomyces</taxon>
    </lineage>
</organism>
<keyword evidence="2 6" id="KW-0689">Ribosomal protein</keyword>
<proteinExistence type="inferred from homology"/>
<accession>A0ABT1Q2G6</accession>
<dbReference type="RefSeq" id="WP_255923160.1">
    <property type="nucleotide sequence ID" value="NZ_JANFNG010000030.1"/>
</dbReference>
<keyword evidence="7" id="KW-0699">rRNA-binding</keyword>
<dbReference type="Pfam" id="PF00237">
    <property type="entry name" value="Ribosomal_L22"/>
    <property type="match status" value="1"/>
</dbReference>
<evidence type="ECO:0000256" key="6">
    <source>
        <dbReference type="RuleBase" id="RU004005"/>
    </source>
</evidence>
<dbReference type="Gene3D" id="3.30.300.130">
    <property type="entry name" value="Fe-S cluster assembly (FSCA)"/>
    <property type="match status" value="1"/>
</dbReference>
<evidence type="ECO:0000256" key="8">
    <source>
        <dbReference type="SAM" id="MobiDB-lite"/>
    </source>
</evidence>
<evidence type="ECO:0000313" key="11">
    <source>
        <dbReference type="Proteomes" id="UP001057702"/>
    </source>
</evidence>
<evidence type="ECO:0000259" key="9">
    <source>
        <dbReference type="Pfam" id="PF01883"/>
    </source>
</evidence>
<dbReference type="SUPFAM" id="SSF117916">
    <property type="entry name" value="Fe-S cluster assembly (FSCA) domain-like"/>
    <property type="match status" value="1"/>
</dbReference>
<evidence type="ECO:0000313" key="10">
    <source>
        <dbReference type="EMBL" id="MCQ4084117.1"/>
    </source>
</evidence>
<dbReference type="Gene3D" id="3.90.470.10">
    <property type="entry name" value="Ribosomal protein L22/L17"/>
    <property type="match status" value="1"/>
</dbReference>
<dbReference type="InterPro" id="IPR036394">
    <property type="entry name" value="Ribosomal_uL22_sf"/>
</dbReference>
<evidence type="ECO:0000256" key="2">
    <source>
        <dbReference type="ARBA" id="ARBA00022980"/>
    </source>
</evidence>
<evidence type="ECO:0000256" key="3">
    <source>
        <dbReference type="ARBA" id="ARBA00023274"/>
    </source>
</evidence>
<dbReference type="SUPFAM" id="SSF54843">
    <property type="entry name" value="Ribosomal protein L22"/>
    <property type="match status" value="1"/>
</dbReference>